<evidence type="ECO:0000313" key="3">
    <source>
        <dbReference type="Proteomes" id="UP000176998"/>
    </source>
</evidence>
<comment type="caution">
    <text evidence="2">The sequence shown here is derived from an EMBL/GenBank/DDBJ whole genome shotgun (WGS) entry which is preliminary data.</text>
</comment>
<accession>A0A1G4BM52</accession>
<reference evidence="2 3" key="1">
    <citation type="submission" date="2016-09" db="EMBL/GenBank/DDBJ databases">
        <authorList>
            <person name="Capua I."/>
            <person name="De Benedictis P."/>
            <person name="Joannis T."/>
            <person name="Lombin L.H."/>
            <person name="Cattoli G."/>
        </authorList>
    </citation>
    <scope>NUCLEOTIDE SEQUENCE [LARGE SCALE GENOMIC DNA]</scope>
    <source>
        <strain evidence="2 3">IMI 309357</strain>
    </source>
</reference>
<evidence type="ECO:0000313" key="2">
    <source>
        <dbReference type="EMBL" id="OHF02539.1"/>
    </source>
</evidence>
<keyword evidence="1" id="KW-0472">Membrane</keyword>
<feature type="non-terminal residue" evidence="2">
    <location>
        <position position="1"/>
    </location>
</feature>
<keyword evidence="1" id="KW-0812">Transmembrane</keyword>
<dbReference type="AlphaFoldDB" id="A0A1G4BM52"/>
<dbReference type="OrthoDB" id="10595847at2759"/>
<dbReference type="EMBL" id="MJBS01000012">
    <property type="protein sequence ID" value="OHF02539.1"/>
    <property type="molecule type" value="Genomic_DNA"/>
</dbReference>
<dbReference type="RefSeq" id="XP_022479679.1">
    <property type="nucleotide sequence ID" value="XM_022613885.1"/>
</dbReference>
<dbReference type="Proteomes" id="UP000176998">
    <property type="component" value="Unassembled WGS sequence"/>
</dbReference>
<feature type="transmembrane region" description="Helical" evidence="1">
    <location>
        <begin position="39"/>
        <end position="57"/>
    </location>
</feature>
<protein>
    <submittedName>
        <fullName evidence="2">Uncharacterized protein</fullName>
    </submittedName>
</protein>
<keyword evidence="3" id="KW-1185">Reference proteome</keyword>
<dbReference type="GeneID" id="34555395"/>
<feature type="transmembrane region" description="Helical" evidence="1">
    <location>
        <begin position="6"/>
        <end position="27"/>
    </location>
</feature>
<keyword evidence="1" id="KW-1133">Transmembrane helix</keyword>
<organism evidence="2 3">
    <name type="scientific">Colletotrichum orchidophilum</name>
    <dbReference type="NCBI Taxonomy" id="1209926"/>
    <lineage>
        <taxon>Eukaryota</taxon>
        <taxon>Fungi</taxon>
        <taxon>Dikarya</taxon>
        <taxon>Ascomycota</taxon>
        <taxon>Pezizomycotina</taxon>
        <taxon>Sordariomycetes</taxon>
        <taxon>Hypocreomycetidae</taxon>
        <taxon>Glomerellales</taxon>
        <taxon>Glomerellaceae</taxon>
        <taxon>Colletotrichum</taxon>
    </lineage>
</organism>
<gene>
    <name evidence="2" type="ORF">CORC01_02234</name>
</gene>
<sequence>PLLTGPLVFSWTSPTLLSIATAALLATTTSTVATGRREFHPIPLPAIIIITIGIYYVSSVPNTGTQYLFALHSQPLLSACLGSCDQTSSFVPPSTTQSRHSSTATPRQLRHSWAIATDRPQRCNVCDTAQPPTLAPNCRSDGCVRKSSDSKVRPLALPVHVSISSWRAIRRNPALLPRQPIGFTLLLPPRRERIRRHFPPHAAVSNRVGPTLQKPGLGLFSHIKKLSYTLKAHPQPRLDEFTPVAIPPSLPRRYQGSLS</sequence>
<proteinExistence type="predicted"/>
<name>A0A1G4BM52_9PEZI</name>
<evidence type="ECO:0000256" key="1">
    <source>
        <dbReference type="SAM" id="Phobius"/>
    </source>
</evidence>